<reference evidence="11" key="1">
    <citation type="submission" date="2018-04" db="EMBL/GenBank/DDBJ databases">
        <authorList>
            <person name="Go L.Y."/>
            <person name="Mitchell J.A."/>
        </authorList>
    </citation>
    <scope>NUCLEOTIDE SEQUENCE</scope>
    <source>
        <tissue evidence="11">Whole organism</tissue>
    </source>
</reference>
<dbReference type="EMBL" id="UFQT01001589">
    <property type="protein sequence ID" value="SSX31075.1"/>
    <property type="molecule type" value="Genomic_DNA"/>
</dbReference>
<dbReference type="InterPro" id="IPR047867">
    <property type="entry name" value="Ribosomal_uL22_bac/org-type"/>
</dbReference>
<comment type="subcellular location">
    <subcellularLocation>
        <location evidence="1">Mitochondrion</location>
    </subcellularLocation>
</comment>
<evidence type="ECO:0000256" key="9">
    <source>
        <dbReference type="ARBA" id="ARBA00038782"/>
    </source>
</evidence>
<dbReference type="GO" id="GO:0006412">
    <property type="term" value="P:translation"/>
    <property type="evidence" value="ECO:0007669"/>
    <property type="project" value="InterPro"/>
</dbReference>
<dbReference type="EMBL" id="UFQS01001589">
    <property type="protein sequence ID" value="SSX11508.1"/>
    <property type="molecule type" value="Genomic_DNA"/>
</dbReference>
<dbReference type="CDD" id="cd00336">
    <property type="entry name" value="Ribosomal_L22"/>
    <property type="match status" value="1"/>
</dbReference>
<evidence type="ECO:0000256" key="1">
    <source>
        <dbReference type="ARBA" id="ARBA00004173"/>
    </source>
</evidence>
<evidence type="ECO:0000256" key="10">
    <source>
        <dbReference type="RuleBase" id="RU004005"/>
    </source>
</evidence>
<gene>
    <name evidence="12" type="primary">CSON003261</name>
</gene>
<dbReference type="AlphaFoldDB" id="A0A336MMY7"/>
<dbReference type="PANTHER" id="PTHR13501">
    <property type="entry name" value="CHLOROPLAST 50S RIBOSOMAL PROTEIN L22-RELATED"/>
    <property type="match status" value="1"/>
</dbReference>
<keyword evidence="6 10" id="KW-0687">Ribonucleoprotein</keyword>
<proteinExistence type="inferred from homology"/>
<name>A0A336MMY7_CULSO</name>
<dbReference type="SUPFAM" id="SSF54843">
    <property type="entry name" value="Ribosomal protein L22"/>
    <property type="match status" value="1"/>
</dbReference>
<dbReference type="InterPro" id="IPR036394">
    <property type="entry name" value="Ribosomal_uL22_sf"/>
</dbReference>
<dbReference type="GO" id="GO:0003735">
    <property type="term" value="F:structural constituent of ribosome"/>
    <property type="evidence" value="ECO:0007669"/>
    <property type="project" value="InterPro"/>
</dbReference>
<keyword evidence="4 10" id="KW-0689">Ribosomal protein</keyword>
<evidence type="ECO:0000256" key="4">
    <source>
        <dbReference type="ARBA" id="ARBA00022980"/>
    </source>
</evidence>
<sequence>MSLLKKLGASIYQAKNEILLVGKPNLGVISALFHTSSPDLKNHITGPKRFLKYNKTFFPPQSPDEEPRKAYVCHVKENIRYSPKKMWYIASFVRGMSVDEAVKQLSFVLKRGASAVKETILEAQEMAVTKHNVEYKTNLWVAESFCTKGKYFRGIRRHARMRYGIVDYKHCHYFVRLEEGTPPVDYYQKALPPPKDRLEDWMNKMRNRKITNSL</sequence>
<evidence type="ECO:0000256" key="2">
    <source>
        <dbReference type="ARBA" id="ARBA00009451"/>
    </source>
</evidence>
<evidence type="ECO:0000256" key="3">
    <source>
        <dbReference type="ARBA" id="ARBA00022946"/>
    </source>
</evidence>
<evidence type="ECO:0000256" key="8">
    <source>
        <dbReference type="ARBA" id="ARBA00035506"/>
    </source>
</evidence>
<accession>A0A336MMY7</accession>
<organism evidence="12">
    <name type="scientific">Culicoides sonorensis</name>
    <name type="common">Biting midge</name>
    <dbReference type="NCBI Taxonomy" id="179676"/>
    <lineage>
        <taxon>Eukaryota</taxon>
        <taxon>Metazoa</taxon>
        <taxon>Ecdysozoa</taxon>
        <taxon>Arthropoda</taxon>
        <taxon>Hexapoda</taxon>
        <taxon>Insecta</taxon>
        <taxon>Pterygota</taxon>
        <taxon>Neoptera</taxon>
        <taxon>Endopterygota</taxon>
        <taxon>Diptera</taxon>
        <taxon>Nematocera</taxon>
        <taxon>Chironomoidea</taxon>
        <taxon>Ceratopogonidae</taxon>
        <taxon>Ceratopogoninae</taxon>
        <taxon>Culicoides</taxon>
        <taxon>Monoculicoides</taxon>
    </lineage>
</organism>
<dbReference type="InterPro" id="IPR001063">
    <property type="entry name" value="Ribosomal_uL22"/>
</dbReference>
<dbReference type="PANTHER" id="PTHR13501:SF8">
    <property type="entry name" value="LARGE RIBOSOMAL SUBUNIT PROTEIN UL22M"/>
    <property type="match status" value="1"/>
</dbReference>
<comment type="subunit">
    <text evidence="9">Component of the mitochondrial ribosome large subunit (39S) which comprises a 16S rRNA and about 50 distinct proteins.</text>
</comment>
<protein>
    <recommendedName>
        <fullName evidence="7">Large ribosomal subunit protein uL22m</fullName>
    </recommendedName>
    <alternativeName>
        <fullName evidence="8">39S ribosomal protein L22, mitochondrial</fullName>
    </alternativeName>
</protein>
<evidence type="ECO:0000313" key="11">
    <source>
        <dbReference type="EMBL" id="SSX11508.1"/>
    </source>
</evidence>
<evidence type="ECO:0000256" key="7">
    <source>
        <dbReference type="ARBA" id="ARBA00035286"/>
    </source>
</evidence>
<evidence type="ECO:0000256" key="5">
    <source>
        <dbReference type="ARBA" id="ARBA00023128"/>
    </source>
</evidence>
<dbReference type="Pfam" id="PF00237">
    <property type="entry name" value="Ribosomal_L22"/>
    <property type="match status" value="1"/>
</dbReference>
<comment type="similarity">
    <text evidence="2 10">Belongs to the universal ribosomal protein uL22 family.</text>
</comment>
<dbReference type="VEuPathDB" id="VectorBase:CSON003261"/>
<keyword evidence="3" id="KW-0809">Transit peptide</keyword>
<dbReference type="OMA" id="PAYVCHQ"/>
<keyword evidence="5" id="KW-0496">Mitochondrion</keyword>
<evidence type="ECO:0000256" key="6">
    <source>
        <dbReference type="ARBA" id="ARBA00023274"/>
    </source>
</evidence>
<evidence type="ECO:0000313" key="12">
    <source>
        <dbReference type="EMBL" id="SSX31075.1"/>
    </source>
</evidence>
<reference evidence="12" key="2">
    <citation type="submission" date="2018-07" db="EMBL/GenBank/DDBJ databases">
        <authorList>
            <person name="Quirk P.G."/>
            <person name="Krulwich T.A."/>
        </authorList>
    </citation>
    <scope>NUCLEOTIDE SEQUENCE</scope>
</reference>
<dbReference type="FunFam" id="3.90.470.10:FF:000009">
    <property type="entry name" value="39S ribosomal protein L22, mitochondrial"/>
    <property type="match status" value="1"/>
</dbReference>
<dbReference type="Gene3D" id="3.90.470.10">
    <property type="entry name" value="Ribosomal protein L22/L17"/>
    <property type="match status" value="1"/>
</dbReference>
<dbReference type="GO" id="GO:0005762">
    <property type="term" value="C:mitochondrial large ribosomal subunit"/>
    <property type="evidence" value="ECO:0007669"/>
    <property type="project" value="TreeGrafter"/>
</dbReference>